<feature type="domain" description="DUF547" evidence="2">
    <location>
        <begin position="45"/>
        <end position="177"/>
    </location>
</feature>
<evidence type="ECO:0000313" key="4">
    <source>
        <dbReference type="Proteomes" id="UP000011602"/>
    </source>
</evidence>
<feature type="compositionally biased region" description="Basic and acidic residues" evidence="1">
    <location>
        <begin position="227"/>
        <end position="237"/>
    </location>
</feature>
<dbReference type="eggNOG" id="arCOG10176">
    <property type="taxonomic scope" value="Archaea"/>
</dbReference>
<dbReference type="PATRIC" id="fig|1227499.3.peg.1261"/>
<keyword evidence="4" id="KW-1185">Reference proteome</keyword>
<dbReference type="RefSeq" id="WP_007258540.1">
    <property type="nucleotide sequence ID" value="NZ_AOHZ01000032.1"/>
</dbReference>
<feature type="region of interest" description="Disordered" evidence="1">
    <location>
        <begin position="227"/>
        <end position="251"/>
    </location>
</feature>
<dbReference type="Pfam" id="PF04784">
    <property type="entry name" value="DUF547"/>
    <property type="match status" value="1"/>
</dbReference>
<evidence type="ECO:0000313" key="3">
    <source>
        <dbReference type="EMBL" id="ELY58852.1"/>
    </source>
</evidence>
<dbReference type="PANTHER" id="PTHR46361">
    <property type="entry name" value="ELECTRON CARRIER/ PROTEIN DISULFIDE OXIDOREDUCTASE"/>
    <property type="match status" value="1"/>
</dbReference>
<dbReference type="InterPro" id="IPR006869">
    <property type="entry name" value="DUF547"/>
</dbReference>
<dbReference type="PANTHER" id="PTHR46361:SF3">
    <property type="entry name" value="ELECTRON CARRIER_ PROTEIN DISULFIDE OXIDOREDUCTASE"/>
    <property type="match status" value="1"/>
</dbReference>
<dbReference type="Proteomes" id="UP000011602">
    <property type="component" value="Unassembled WGS sequence"/>
</dbReference>
<evidence type="ECO:0000256" key="1">
    <source>
        <dbReference type="SAM" id="MobiDB-lite"/>
    </source>
</evidence>
<gene>
    <name evidence="3" type="ORF">C493_06187</name>
</gene>
<dbReference type="STRING" id="1227499.C493_06187"/>
<comment type="caution">
    <text evidence="3">The sequence shown here is derived from an EMBL/GenBank/DDBJ whole genome shotgun (WGS) entry which is preliminary data.</text>
</comment>
<reference evidence="3 4" key="1">
    <citation type="journal article" date="2014" name="PLoS Genet.">
        <title>Phylogenetically driven sequencing of extremely halophilic archaea reveals strategies for static and dynamic osmo-response.</title>
        <authorList>
            <person name="Becker E.A."/>
            <person name="Seitzer P.M."/>
            <person name="Tritt A."/>
            <person name="Larsen D."/>
            <person name="Krusor M."/>
            <person name="Yao A.I."/>
            <person name="Wu D."/>
            <person name="Madern D."/>
            <person name="Eisen J.A."/>
            <person name="Darling A.E."/>
            <person name="Facciotti M.T."/>
        </authorList>
    </citation>
    <scope>NUCLEOTIDE SEQUENCE [LARGE SCALE GENOMIC DNA]</scope>
    <source>
        <strain evidence="3 4">JCM 12255</strain>
    </source>
</reference>
<feature type="compositionally biased region" description="Acidic residues" evidence="1">
    <location>
        <begin position="238"/>
        <end position="251"/>
    </location>
</feature>
<dbReference type="EMBL" id="AOHZ01000032">
    <property type="protein sequence ID" value="ELY58852.1"/>
    <property type="molecule type" value="Genomic_DNA"/>
</dbReference>
<dbReference type="OrthoDB" id="201798at2157"/>
<evidence type="ECO:0000259" key="2">
    <source>
        <dbReference type="Pfam" id="PF04784"/>
    </source>
</evidence>
<name>L9XB34_9EURY</name>
<sequence length="251" mass="28807">MSIQLDPTSLAADLLYAVKTGGETDSLREELATLEQSRLDRALATRRERLAFWLNCYNAYAQLLLEDERDAEDGLDPEAGRLARWTFVSRDRIPIAGVWVSLNDIEHGLLRRSKHPWGFGYVPRPFPSPFERRYRLPECDPRIHFAIRHGFDHGSPVTAYSPSDVETDLDAAVEWFLEETVSYDRERNAATVPRLFSRYRGDFGGKRGIVAFLREYDAVPTGRRPSLEYERTTRAPDVDFDGDDIVDELRP</sequence>
<dbReference type="AlphaFoldDB" id="L9XB34"/>
<protein>
    <recommendedName>
        <fullName evidence="2">DUF547 domain-containing protein</fullName>
    </recommendedName>
</protein>
<accession>L9XB34</accession>
<proteinExistence type="predicted"/>
<organism evidence="3 4">
    <name type="scientific">Natronolimnohabitans innermongolicus JCM 12255</name>
    <dbReference type="NCBI Taxonomy" id="1227499"/>
    <lineage>
        <taxon>Archaea</taxon>
        <taxon>Methanobacteriati</taxon>
        <taxon>Methanobacteriota</taxon>
        <taxon>Stenosarchaea group</taxon>
        <taxon>Halobacteria</taxon>
        <taxon>Halobacteriales</taxon>
        <taxon>Natrialbaceae</taxon>
        <taxon>Natronolimnohabitans</taxon>
    </lineage>
</organism>